<name>A0AAV3JLH2_STRAG</name>
<organism evidence="2 3">
    <name type="scientific">Streptococcus agalactiae CCUG 29376</name>
    <dbReference type="NCBI Taxonomy" id="1105255"/>
    <lineage>
        <taxon>Bacteria</taxon>
        <taxon>Bacillati</taxon>
        <taxon>Bacillota</taxon>
        <taxon>Bacilli</taxon>
        <taxon>Lactobacillales</taxon>
        <taxon>Streptococcaceae</taxon>
        <taxon>Streptococcus</taxon>
    </lineage>
</organism>
<dbReference type="Pfam" id="PF08867">
    <property type="entry name" value="FRG"/>
    <property type="match status" value="1"/>
</dbReference>
<comment type="caution">
    <text evidence="2">The sequence shown here is derived from an EMBL/GenBank/DDBJ whole genome shotgun (WGS) entry which is preliminary data.</text>
</comment>
<protein>
    <recommendedName>
        <fullName evidence="1">FRG domain-containing protein</fullName>
    </recommendedName>
</protein>
<accession>A0AAV3JLH2</accession>
<sequence length="369" mass="43767">MENFREENRVRSVSEFVEKTIALSNKENVEHLYYRGESSFYPLRLPTLYRNKRLTLDGSSYYYQQLFIELGKGTYQNSVELSQSIAEFQHYGAITRYLDVTSNPLVALYFAVENEGDNGCIYCYKQEIDTSNFFKFEKFETGHTIAIKNALNFIPQRQINFFINFCFEIVEIANKNPEFLDNYRNSELKYISPERTVFFQDIIRNFQINDIRRLISEELKKENTSLPYNYMNFIYDMEEFLDLLNQKAKVKERLKYPVKIFMDLISAQIFLSTKSTSRIRQQQGAFIYPCFPSDHFKYKDTIQEDDYEYFQKLVSDSISSLEKTENFLWIANEDKSRIATELSIIGITKSFIYPGIETQSKVLLENEYK</sequence>
<dbReference type="SMART" id="SM00901">
    <property type="entry name" value="FRG"/>
    <property type="match status" value="1"/>
</dbReference>
<feature type="domain" description="FRG" evidence="1">
    <location>
        <begin position="28"/>
        <end position="122"/>
    </location>
</feature>
<evidence type="ECO:0000313" key="2">
    <source>
        <dbReference type="EMBL" id="EPW15447.1"/>
    </source>
</evidence>
<dbReference type="InterPro" id="IPR014966">
    <property type="entry name" value="FRG-dom"/>
</dbReference>
<evidence type="ECO:0000313" key="3">
    <source>
        <dbReference type="Proteomes" id="UP000015267"/>
    </source>
</evidence>
<dbReference type="RefSeq" id="WP_000427224.1">
    <property type="nucleotide sequence ID" value="NZ_ANDB01000022.1"/>
</dbReference>
<reference evidence="2 3" key="1">
    <citation type="submission" date="2012-10" db="EMBL/GenBank/DDBJ databases">
        <authorList>
            <person name="Zadoks R.N."/>
            <person name="Moroni P."/>
            <person name="Richards V.P."/>
            <person name="Durkin S.A.S."/>
            <person name="Kim M."/>
            <person name="Pavinski Bitar P.D."/>
            <person name="Stanhope M.J."/>
            <person name="Town C.D."/>
            <person name="Venter J.C."/>
        </authorList>
    </citation>
    <scope>NUCLEOTIDE SEQUENCE [LARGE SCALE GENOMIC DNA]</scope>
    <source>
        <strain evidence="2 3">CCUG 29376</strain>
    </source>
</reference>
<dbReference type="AlphaFoldDB" id="A0AAV3JLH2"/>
<gene>
    <name evidence="2" type="ORF">SAG0055_03025</name>
</gene>
<dbReference type="EMBL" id="ANDB01000022">
    <property type="protein sequence ID" value="EPW15447.1"/>
    <property type="molecule type" value="Genomic_DNA"/>
</dbReference>
<dbReference type="Proteomes" id="UP000015267">
    <property type="component" value="Unassembled WGS sequence"/>
</dbReference>
<evidence type="ECO:0000259" key="1">
    <source>
        <dbReference type="SMART" id="SM00901"/>
    </source>
</evidence>
<proteinExistence type="predicted"/>